<sequence>MPLVESVKGISRDEMRGEGQVLQPGKQSGLKRWVHDCYLRGIINSRTQRRINALSHWMICSSSRPQQTIPNNASDSWQGVGHSRYSLPSPSHLPPTWQGKTPSACSASKHIAENDSSTSTRSPIRYTTALCRMNSGPPTHATQSARLYHTPDSKLPSFEILAPEHELSR</sequence>
<dbReference type="EMBL" id="AVOT02000238">
    <property type="protein sequence ID" value="MBW0461879.1"/>
    <property type="molecule type" value="Genomic_DNA"/>
</dbReference>
<gene>
    <name evidence="2" type="ORF">O181_001594</name>
</gene>
<dbReference type="Proteomes" id="UP000765509">
    <property type="component" value="Unassembled WGS sequence"/>
</dbReference>
<organism evidence="2 3">
    <name type="scientific">Austropuccinia psidii MF-1</name>
    <dbReference type="NCBI Taxonomy" id="1389203"/>
    <lineage>
        <taxon>Eukaryota</taxon>
        <taxon>Fungi</taxon>
        <taxon>Dikarya</taxon>
        <taxon>Basidiomycota</taxon>
        <taxon>Pucciniomycotina</taxon>
        <taxon>Pucciniomycetes</taxon>
        <taxon>Pucciniales</taxon>
        <taxon>Sphaerophragmiaceae</taxon>
        <taxon>Austropuccinia</taxon>
    </lineage>
</organism>
<evidence type="ECO:0000313" key="3">
    <source>
        <dbReference type="Proteomes" id="UP000765509"/>
    </source>
</evidence>
<feature type="region of interest" description="Disordered" evidence="1">
    <location>
        <begin position="69"/>
        <end position="104"/>
    </location>
</feature>
<reference evidence="2" key="1">
    <citation type="submission" date="2021-03" db="EMBL/GenBank/DDBJ databases">
        <title>Draft genome sequence of rust myrtle Austropuccinia psidii MF-1, a brazilian biotype.</title>
        <authorList>
            <person name="Quecine M.C."/>
            <person name="Pachon D.M.R."/>
            <person name="Bonatelli M.L."/>
            <person name="Correr F.H."/>
            <person name="Franceschini L.M."/>
            <person name="Leite T.F."/>
            <person name="Margarido G.R.A."/>
            <person name="Almeida C.A."/>
            <person name="Ferrarezi J.A."/>
            <person name="Labate C.A."/>
        </authorList>
    </citation>
    <scope>NUCLEOTIDE SEQUENCE</scope>
    <source>
        <strain evidence="2">MF-1</strain>
    </source>
</reference>
<evidence type="ECO:0000313" key="2">
    <source>
        <dbReference type="EMBL" id="MBW0461879.1"/>
    </source>
</evidence>
<dbReference type="AlphaFoldDB" id="A0A9Q3BAU0"/>
<protein>
    <submittedName>
        <fullName evidence="2">Uncharacterized protein</fullName>
    </submittedName>
</protein>
<name>A0A9Q3BAU0_9BASI</name>
<accession>A0A9Q3BAU0</accession>
<evidence type="ECO:0000256" key="1">
    <source>
        <dbReference type="SAM" id="MobiDB-lite"/>
    </source>
</evidence>
<keyword evidence="3" id="KW-1185">Reference proteome</keyword>
<proteinExistence type="predicted"/>
<comment type="caution">
    <text evidence="2">The sequence shown here is derived from an EMBL/GenBank/DDBJ whole genome shotgun (WGS) entry which is preliminary data.</text>
</comment>